<evidence type="ECO:0000256" key="8">
    <source>
        <dbReference type="SAM" id="Phobius"/>
    </source>
</evidence>
<feature type="transmembrane region" description="Helical" evidence="8">
    <location>
        <begin position="34"/>
        <end position="52"/>
    </location>
</feature>
<reference evidence="10 11" key="1">
    <citation type="submission" date="2023-09" db="EMBL/GenBank/DDBJ databases">
        <title>Whole genome shotgun sequencing (WGS) of Bosea sp. ZW T0_25, isolated from stored onions (Allium cepa).</title>
        <authorList>
            <person name="Stoll D.A."/>
            <person name="Huch M."/>
        </authorList>
    </citation>
    <scope>NUCLEOTIDE SEQUENCE [LARGE SCALE GENOMIC DNA]</scope>
    <source>
        <strain evidence="10 11">ZW T0_25</strain>
    </source>
</reference>
<keyword evidence="4" id="KW-1003">Cell membrane</keyword>
<dbReference type="EMBL" id="JAWDID010000039">
    <property type="protein sequence ID" value="MDU0342373.1"/>
    <property type="molecule type" value="Genomic_DNA"/>
</dbReference>
<dbReference type="NCBIfam" id="TIGR01625">
    <property type="entry name" value="YidE_YbjL_dupl"/>
    <property type="match status" value="2"/>
</dbReference>
<dbReference type="InterPro" id="IPR006512">
    <property type="entry name" value="YidE_YbjL"/>
</dbReference>
<feature type="transmembrane region" description="Helical" evidence="8">
    <location>
        <begin position="88"/>
        <end position="110"/>
    </location>
</feature>
<keyword evidence="11" id="KW-1185">Reference proteome</keyword>
<sequence length="561" mass="59024">MDFVVAALRNNPELAVFLTVALGFLIGKLKFGSFSLGVVVGCLLAGVLVGQLDIKVPTVVKAVFFDLFLFTTGYKVGPQFFRALKKDALPQVALTVVLCVTCLLTALTFAKLLNYDIGTAAGLLAGAFSESTVIGTAGEAIQRLDLPQAERTALVNNIPVAYAVTYLIGTAALVWFLPKVGPKLMGIDLREAAMATRSEKAATSTESEGIVSAARLFDVRAYRVENPALLDKTIAELEAMPKQSRVFVLRGRSGDTLFDLASPHRIRAGDIIAVMARFEVHAARGDVIGPEVSDPELLDIPLEALDVIVTSRQLDGRSLAELAEDQLARGVFLAKLTRSGIAMPVIPSTRLNRGDVLSLMGPMAEVERAAAVIGYPDRRTAATDMVFVGLGIFLGGLFGLLSVVVLGIPLTLTASGGALFMGLVFGWLRSAYPFFGRIPEPAIWIFDTVGLCVFIGVVGLGAGPSFVAGLKATGISLAAVGLVSALLPHVVGILFGRYVLRMDPLIVLGACAGAGTITAALRAVQDEAQSSIPALGYTVPYAIGNILLTAWGPVLVALMSL</sequence>
<dbReference type="PANTHER" id="PTHR30445">
    <property type="entry name" value="K(+)_H(+) ANTIPORTER SUBUNIT KHTT"/>
    <property type="match status" value="1"/>
</dbReference>
<evidence type="ECO:0000256" key="4">
    <source>
        <dbReference type="ARBA" id="ARBA00022475"/>
    </source>
</evidence>
<feature type="transmembrane region" description="Helical" evidence="8">
    <location>
        <begin position="58"/>
        <end position="76"/>
    </location>
</feature>
<feature type="transmembrane region" description="Helical" evidence="8">
    <location>
        <begin position="385"/>
        <end position="408"/>
    </location>
</feature>
<dbReference type="InterPro" id="IPR050144">
    <property type="entry name" value="AAE_transporter"/>
</dbReference>
<feature type="transmembrane region" description="Helical" evidence="8">
    <location>
        <begin position="505"/>
        <end position="525"/>
    </location>
</feature>
<dbReference type="PANTHER" id="PTHR30445:SF9">
    <property type="match status" value="1"/>
</dbReference>
<dbReference type="InterPro" id="IPR022457">
    <property type="entry name" value="Asp_Ala_antiprt"/>
</dbReference>
<dbReference type="NCBIfam" id="TIGR03802">
    <property type="entry name" value="Asp_Ala_antiprt"/>
    <property type="match status" value="1"/>
</dbReference>
<evidence type="ECO:0000256" key="2">
    <source>
        <dbReference type="ARBA" id="ARBA00009854"/>
    </source>
</evidence>
<feature type="transmembrane region" description="Helical" evidence="8">
    <location>
        <begin position="12"/>
        <end position="27"/>
    </location>
</feature>
<feature type="transmembrane region" description="Helical" evidence="8">
    <location>
        <begin position="475"/>
        <end position="498"/>
    </location>
</feature>
<keyword evidence="5 8" id="KW-0812">Transmembrane</keyword>
<comment type="subcellular location">
    <subcellularLocation>
        <location evidence="1">Cell membrane</location>
        <topology evidence="1">Multi-pass membrane protein</topology>
    </subcellularLocation>
</comment>
<dbReference type="PROSITE" id="PS51202">
    <property type="entry name" value="RCK_C"/>
    <property type="match status" value="1"/>
</dbReference>
<evidence type="ECO:0000256" key="6">
    <source>
        <dbReference type="ARBA" id="ARBA00022989"/>
    </source>
</evidence>
<evidence type="ECO:0000256" key="7">
    <source>
        <dbReference type="ARBA" id="ARBA00023136"/>
    </source>
</evidence>
<name>A0ABU3SC55_9HYPH</name>
<protein>
    <submittedName>
        <fullName evidence="10">Aspartate-alanine antiporter</fullName>
    </submittedName>
</protein>
<comment type="similarity">
    <text evidence="2">Belongs to the AAE transporter (TC 2.A.81) family.</text>
</comment>
<feature type="transmembrane region" description="Helical" evidence="8">
    <location>
        <begin position="444"/>
        <end position="463"/>
    </location>
</feature>
<dbReference type="InterPro" id="IPR036721">
    <property type="entry name" value="RCK_C_sf"/>
</dbReference>
<keyword evidence="7 8" id="KW-0472">Membrane</keyword>
<evidence type="ECO:0000256" key="5">
    <source>
        <dbReference type="ARBA" id="ARBA00022692"/>
    </source>
</evidence>
<accession>A0ABU3SC55</accession>
<evidence type="ECO:0000313" key="11">
    <source>
        <dbReference type="Proteomes" id="UP001254257"/>
    </source>
</evidence>
<proteinExistence type="inferred from homology"/>
<dbReference type="InterPro" id="IPR006037">
    <property type="entry name" value="RCK_C"/>
</dbReference>
<evidence type="ECO:0000313" key="10">
    <source>
        <dbReference type="EMBL" id="MDU0342373.1"/>
    </source>
</evidence>
<feature type="transmembrane region" description="Helical" evidence="8">
    <location>
        <begin position="160"/>
        <end position="177"/>
    </location>
</feature>
<dbReference type="RefSeq" id="WP_316020152.1">
    <property type="nucleotide sequence ID" value="NZ_JAWDID010000039.1"/>
</dbReference>
<feature type="domain" description="RCK C-terminal" evidence="9">
    <location>
        <begin position="290"/>
        <end position="375"/>
    </location>
</feature>
<evidence type="ECO:0000256" key="1">
    <source>
        <dbReference type="ARBA" id="ARBA00004651"/>
    </source>
</evidence>
<evidence type="ECO:0000256" key="3">
    <source>
        <dbReference type="ARBA" id="ARBA00022448"/>
    </source>
</evidence>
<dbReference type="Pfam" id="PF06826">
    <property type="entry name" value="Asp-Al_Ex"/>
    <property type="match status" value="2"/>
</dbReference>
<organism evidence="10 11">
    <name type="scientific">Bosea rubneri</name>
    <dbReference type="NCBI Taxonomy" id="3075434"/>
    <lineage>
        <taxon>Bacteria</taxon>
        <taxon>Pseudomonadati</taxon>
        <taxon>Pseudomonadota</taxon>
        <taxon>Alphaproteobacteria</taxon>
        <taxon>Hyphomicrobiales</taxon>
        <taxon>Boseaceae</taxon>
        <taxon>Bosea</taxon>
    </lineage>
</organism>
<keyword evidence="6 8" id="KW-1133">Transmembrane helix</keyword>
<gene>
    <name evidence="10" type="primary">aspT</name>
    <name evidence="10" type="ORF">RKE40_20940</name>
</gene>
<dbReference type="Proteomes" id="UP001254257">
    <property type="component" value="Unassembled WGS sequence"/>
</dbReference>
<keyword evidence="3" id="KW-0813">Transport</keyword>
<feature type="transmembrane region" description="Helical" evidence="8">
    <location>
        <begin position="537"/>
        <end position="558"/>
    </location>
</feature>
<feature type="transmembrane region" description="Helical" evidence="8">
    <location>
        <begin position="414"/>
        <end position="432"/>
    </location>
</feature>
<comment type="caution">
    <text evidence="10">The sequence shown here is derived from an EMBL/GenBank/DDBJ whole genome shotgun (WGS) entry which is preliminary data.</text>
</comment>
<dbReference type="SUPFAM" id="SSF116726">
    <property type="entry name" value="TrkA C-terminal domain-like"/>
    <property type="match status" value="1"/>
</dbReference>
<evidence type="ECO:0000259" key="9">
    <source>
        <dbReference type="PROSITE" id="PS51202"/>
    </source>
</evidence>